<comment type="caution">
    <text evidence="3">Lacks conserved residue(s) required for the propagation of feature annotation.</text>
</comment>
<dbReference type="PROSITE" id="PS50237">
    <property type="entry name" value="HECT"/>
    <property type="match status" value="1"/>
</dbReference>
<reference evidence="6 7" key="1">
    <citation type="submission" date="2019-07" db="EMBL/GenBank/DDBJ databases">
        <title>Chromosome genome assembly for large yellow croaker.</title>
        <authorList>
            <person name="Xiao S."/>
        </authorList>
    </citation>
    <scope>NUCLEOTIDE SEQUENCE [LARGE SCALE GENOMIC DNA]</scope>
    <source>
        <strain evidence="6">JMULYC20181020</strain>
        <tissue evidence="6">Muscle</tissue>
    </source>
</reference>
<proteinExistence type="predicted"/>
<dbReference type="AlphaFoldDB" id="A0A6G0HRI6"/>
<feature type="compositionally biased region" description="Polar residues" evidence="4">
    <location>
        <begin position="180"/>
        <end position="192"/>
    </location>
</feature>
<gene>
    <name evidence="6" type="ORF">D5F01_LYC20682</name>
</gene>
<accession>A0A6G0HRI6</accession>
<dbReference type="InterPro" id="IPR000569">
    <property type="entry name" value="HECT_dom"/>
</dbReference>
<keyword evidence="1" id="KW-0808">Transferase</keyword>
<dbReference type="EMBL" id="REGW02000020">
    <property type="protein sequence ID" value="KAE8281683.1"/>
    <property type="molecule type" value="Genomic_DNA"/>
</dbReference>
<evidence type="ECO:0000259" key="5">
    <source>
        <dbReference type="PROSITE" id="PS50237"/>
    </source>
</evidence>
<evidence type="ECO:0000256" key="2">
    <source>
        <dbReference type="ARBA" id="ARBA00022786"/>
    </source>
</evidence>
<name>A0A6G0HRI6_LARCR</name>
<sequence>MPEGPLSFGFMCTPGATAAHLRTELMAAVVPRQPEAVIVLALSKNFTACRGLENSSADFAALLKTARSRWSNVVVLDFPPLSVEEVQQKLLRMAYHSVCANQGVPYHICENFPLHQRDLWARDGVRSDTLNMSTFAGVITIDETLAMSSGTPAISTGNTHGLSVGPTVNASGKRHGIFANRTSGVSHGPTQPSASGNSSSSTSYSDLQMTLERIMDQISSRVNNDSTVRFNSIRRSVWDGASRALGRSNFSPEKKVDVKFTDDCGTSEGAVDNGGPTREFFRLCLLEIKDKIGIFEGPPDAKVLTCNSKAMKDNGYFNAGQIMAMSIAHGGQSPCFLSELLYECLQKGPDNVKVKTEHITDEETRSQVQSILQAETESYLQDAVAQAFSLISLAGHNVRITLQNKAETALDLTHWYVLQRTRAPFERSFTLKEGVMHSKKSAVPWLFGKTTFRMLNRSLPEAQLAALDKQVSQKKVELKECYIPLTPVWFSPATLRAIEKTSPSFLATPEEGTAVPVRIQKQKVAVKRRTVVAKRRLPEERVDTVVSAVEVSRVAKPPTAVPAVDKVDTTMSGVEVFSVVTPTSAVSTPAVDEDEATLHAVDLTYSHRILPCQDPKSYSHRILPRQDQKSYSHHILPRQDPKSYSHHILPHPYSYSHHILLRQDPKSYNQHILPHPYSYSHHILPRQDPKSYSQHILPHPYSYSQHILPHQDL</sequence>
<evidence type="ECO:0000256" key="1">
    <source>
        <dbReference type="ARBA" id="ARBA00022679"/>
    </source>
</evidence>
<feature type="region of interest" description="Disordered" evidence="4">
    <location>
        <begin position="179"/>
        <end position="203"/>
    </location>
</feature>
<evidence type="ECO:0000313" key="6">
    <source>
        <dbReference type="EMBL" id="KAE8281683.1"/>
    </source>
</evidence>
<keyword evidence="7" id="KW-1185">Reference proteome</keyword>
<dbReference type="InterPro" id="IPR035983">
    <property type="entry name" value="Hect_E3_ubiquitin_ligase"/>
</dbReference>
<evidence type="ECO:0000256" key="4">
    <source>
        <dbReference type="SAM" id="MobiDB-lite"/>
    </source>
</evidence>
<keyword evidence="2 3" id="KW-0833">Ubl conjugation pathway</keyword>
<organism evidence="6 7">
    <name type="scientific">Larimichthys crocea</name>
    <name type="common">Large yellow croaker</name>
    <name type="synonym">Pseudosciaena crocea</name>
    <dbReference type="NCBI Taxonomy" id="215358"/>
    <lineage>
        <taxon>Eukaryota</taxon>
        <taxon>Metazoa</taxon>
        <taxon>Chordata</taxon>
        <taxon>Craniata</taxon>
        <taxon>Vertebrata</taxon>
        <taxon>Euteleostomi</taxon>
        <taxon>Actinopterygii</taxon>
        <taxon>Neopterygii</taxon>
        <taxon>Teleostei</taxon>
        <taxon>Neoteleostei</taxon>
        <taxon>Acanthomorphata</taxon>
        <taxon>Eupercaria</taxon>
        <taxon>Sciaenidae</taxon>
        <taxon>Larimichthys</taxon>
    </lineage>
</organism>
<dbReference type="Gene3D" id="3.90.1750.10">
    <property type="entry name" value="Hect, E3 ligase catalytic domains"/>
    <property type="match status" value="1"/>
</dbReference>
<feature type="compositionally biased region" description="Low complexity" evidence="4">
    <location>
        <begin position="193"/>
        <end position="203"/>
    </location>
</feature>
<dbReference type="SUPFAM" id="SSF56204">
    <property type="entry name" value="Hect, E3 ligase catalytic domain"/>
    <property type="match status" value="1"/>
</dbReference>
<protein>
    <submittedName>
        <fullName evidence="6">G2/M phase-specific E3 ubiquitin-protein ligase</fullName>
    </submittedName>
</protein>
<feature type="domain" description="HECT" evidence="5">
    <location>
        <begin position="248"/>
        <end position="426"/>
    </location>
</feature>
<dbReference type="Proteomes" id="UP000424527">
    <property type="component" value="Unassembled WGS sequence"/>
</dbReference>
<dbReference type="GO" id="GO:0004842">
    <property type="term" value="F:ubiquitin-protein transferase activity"/>
    <property type="evidence" value="ECO:0007669"/>
    <property type="project" value="InterPro"/>
</dbReference>
<evidence type="ECO:0000313" key="7">
    <source>
        <dbReference type="Proteomes" id="UP000424527"/>
    </source>
</evidence>
<comment type="caution">
    <text evidence="6">The sequence shown here is derived from an EMBL/GenBank/DDBJ whole genome shotgun (WGS) entry which is preliminary data.</text>
</comment>
<evidence type="ECO:0000256" key="3">
    <source>
        <dbReference type="PROSITE-ProRule" id="PRU00104"/>
    </source>
</evidence>